<dbReference type="InterPro" id="IPR011053">
    <property type="entry name" value="Single_hybrid_motif"/>
</dbReference>
<dbReference type="FunFam" id="2.40.50.100:FF:000003">
    <property type="entry name" value="Acetyl-CoA carboxylase biotin carboxyl carrier protein"/>
    <property type="match status" value="1"/>
</dbReference>
<dbReference type="InterPro" id="IPR000089">
    <property type="entry name" value="Biotin_lipoyl"/>
</dbReference>
<sequence>ERNAEAKFEEGIAKLDAFSPWASLTNAFRPNYVNTRRVQLCSSDGKQTFNIDISYPKNPSPVAPANQLSYGVVIADAQTNEQLANFDNITTTLDPTDHVLTQLDSKRLIANVVLPSSVHSEYITVFSDEHRVRFKIPQPEFLHGGLTEATGSVMTPMPCKISQVLVKPGQKVEQGAPLVVLEAMKMEHLIKSPFDGVIGEVIYRVGDMVGENKPLVKFEEAES</sequence>
<keyword evidence="1" id="KW-0092">Biotin</keyword>
<accession>A0A261XTI1</accession>
<keyword evidence="4" id="KW-1185">Reference proteome</keyword>
<dbReference type="CDD" id="cd06850">
    <property type="entry name" value="biotinyl_domain"/>
    <property type="match status" value="1"/>
</dbReference>
<feature type="non-terminal residue" evidence="3">
    <location>
        <position position="1"/>
    </location>
</feature>
<evidence type="ECO:0000259" key="2">
    <source>
        <dbReference type="PROSITE" id="PS50968"/>
    </source>
</evidence>
<dbReference type="OrthoDB" id="196847at2759"/>
<reference evidence="3 4" key="1">
    <citation type="journal article" date="2017" name="Mycologia">
        <title>Bifiguratus adelaidae, gen. et sp. nov., a new member of Mucoromycotina in endophytic and soil-dwelling habitats.</title>
        <authorList>
            <person name="Torres-Cruz T.J."/>
            <person name="Billingsley Tobias T.L."/>
            <person name="Almatruk M."/>
            <person name="Hesse C."/>
            <person name="Kuske C.R."/>
            <person name="Desiro A."/>
            <person name="Benucci G.M."/>
            <person name="Bonito G."/>
            <person name="Stajich J.E."/>
            <person name="Dunlap C."/>
            <person name="Arnold A.E."/>
            <person name="Porras-Alfaro A."/>
        </authorList>
    </citation>
    <scope>NUCLEOTIDE SEQUENCE [LARGE SCALE GENOMIC DNA]</scope>
    <source>
        <strain evidence="3 4">AZ0501</strain>
    </source>
</reference>
<name>A0A261XTI1_9FUNG</name>
<evidence type="ECO:0000313" key="3">
    <source>
        <dbReference type="EMBL" id="OZJ01662.1"/>
    </source>
</evidence>
<evidence type="ECO:0000313" key="4">
    <source>
        <dbReference type="Proteomes" id="UP000242875"/>
    </source>
</evidence>
<dbReference type="SUPFAM" id="SSF51230">
    <property type="entry name" value="Single hybrid motif"/>
    <property type="match status" value="1"/>
</dbReference>
<evidence type="ECO:0000256" key="1">
    <source>
        <dbReference type="ARBA" id="ARBA00023267"/>
    </source>
</evidence>
<organism evidence="3 4">
    <name type="scientific">Bifiguratus adelaidae</name>
    <dbReference type="NCBI Taxonomy" id="1938954"/>
    <lineage>
        <taxon>Eukaryota</taxon>
        <taxon>Fungi</taxon>
        <taxon>Fungi incertae sedis</taxon>
        <taxon>Mucoromycota</taxon>
        <taxon>Mucoromycotina</taxon>
        <taxon>Endogonomycetes</taxon>
        <taxon>Endogonales</taxon>
        <taxon>Endogonales incertae sedis</taxon>
        <taxon>Bifiguratus</taxon>
    </lineage>
</organism>
<dbReference type="PANTHER" id="PTHR18866:SF33">
    <property type="entry name" value="METHYLCROTONOYL-COA CARBOXYLASE SUBUNIT ALPHA, MITOCHONDRIAL-RELATED"/>
    <property type="match status" value="1"/>
</dbReference>
<dbReference type="AlphaFoldDB" id="A0A261XTI1"/>
<dbReference type="Gene3D" id="2.40.50.100">
    <property type="match status" value="1"/>
</dbReference>
<dbReference type="Proteomes" id="UP000242875">
    <property type="component" value="Unassembled WGS sequence"/>
</dbReference>
<dbReference type="GO" id="GO:0005739">
    <property type="term" value="C:mitochondrion"/>
    <property type="evidence" value="ECO:0007669"/>
    <property type="project" value="TreeGrafter"/>
</dbReference>
<protein>
    <recommendedName>
        <fullName evidence="2">Lipoyl-binding domain-containing protein</fullName>
    </recommendedName>
</protein>
<dbReference type="PROSITE" id="PS50968">
    <property type="entry name" value="BIOTINYL_LIPOYL"/>
    <property type="match status" value="1"/>
</dbReference>
<proteinExistence type="predicted"/>
<dbReference type="GO" id="GO:0004485">
    <property type="term" value="F:methylcrotonoyl-CoA carboxylase activity"/>
    <property type="evidence" value="ECO:0007669"/>
    <property type="project" value="TreeGrafter"/>
</dbReference>
<comment type="caution">
    <text evidence="3">The sequence shown here is derived from an EMBL/GenBank/DDBJ whole genome shotgun (WGS) entry which is preliminary data.</text>
</comment>
<dbReference type="InterPro" id="IPR050856">
    <property type="entry name" value="Biotin_carboxylase_complex"/>
</dbReference>
<dbReference type="Pfam" id="PF00364">
    <property type="entry name" value="Biotin_lipoyl"/>
    <property type="match status" value="1"/>
</dbReference>
<dbReference type="EMBL" id="MVBO01000273">
    <property type="protein sequence ID" value="OZJ01662.1"/>
    <property type="molecule type" value="Genomic_DNA"/>
</dbReference>
<feature type="domain" description="Lipoyl-binding" evidence="2">
    <location>
        <begin position="144"/>
        <end position="219"/>
    </location>
</feature>
<dbReference type="PANTHER" id="PTHR18866">
    <property type="entry name" value="CARBOXYLASE:PYRUVATE/ACETYL-COA/PROPIONYL-COA CARBOXYLASE"/>
    <property type="match status" value="1"/>
</dbReference>
<gene>
    <name evidence="3" type="ORF">BZG36_05516</name>
</gene>